<organism evidence="1 2">
    <name type="scientific">Stentor coeruleus</name>
    <dbReference type="NCBI Taxonomy" id="5963"/>
    <lineage>
        <taxon>Eukaryota</taxon>
        <taxon>Sar</taxon>
        <taxon>Alveolata</taxon>
        <taxon>Ciliophora</taxon>
        <taxon>Postciliodesmatophora</taxon>
        <taxon>Heterotrichea</taxon>
        <taxon>Heterotrichida</taxon>
        <taxon>Stentoridae</taxon>
        <taxon>Stentor</taxon>
    </lineage>
</organism>
<keyword evidence="2" id="KW-1185">Reference proteome</keyword>
<protein>
    <submittedName>
        <fullName evidence="1">Uncharacterized protein</fullName>
    </submittedName>
</protein>
<accession>A0A1R2CYE3</accession>
<proteinExistence type="predicted"/>
<dbReference type="Proteomes" id="UP000187209">
    <property type="component" value="Unassembled WGS sequence"/>
</dbReference>
<gene>
    <name evidence="1" type="ORF">SteCoe_2926</name>
</gene>
<dbReference type="EMBL" id="MPUH01000033">
    <property type="protein sequence ID" value="OMJ94008.1"/>
    <property type="molecule type" value="Genomic_DNA"/>
</dbReference>
<evidence type="ECO:0000313" key="2">
    <source>
        <dbReference type="Proteomes" id="UP000187209"/>
    </source>
</evidence>
<name>A0A1R2CYE3_9CILI</name>
<comment type="caution">
    <text evidence="1">The sequence shown here is derived from an EMBL/GenBank/DDBJ whole genome shotgun (WGS) entry which is preliminary data.</text>
</comment>
<sequence>MEKPSKIQNTSISSCILPSLKYKKTEISQVPHISRSVFIKNAFKQEFDNNLPYYDEKLNNSRSLPILPPLDLTNKIKLAEENTQKQYIDKSVGSCSPLSRNIFRKNPFQPTRVILAMAVPNKFIKNSFTRIQTKYPAENKVHQMIQKLACRIQSPDNKFKILLNGSKMNLA</sequence>
<reference evidence="1 2" key="1">
    <citation type="submission" date="2016-11" db="EMBL/GenBank/DDBJ databases">
        <title>The macronuclear genome of Stentor coeruleus: a giant cell with tiny introns.</title>
        <authorList>
            <person name="Slabodnick M."/>
            <person name="Ruby J.G."/>
            <person name="Reiff S.B."/>
            <person name="Swart E.C."/>
            <person name="Gosai S."/>
            <person name="Prabakaran S."/>
            <person name="Witkowska E."/>
            <person name="Larue G.E."/>
            <person name="Fisher S."/>
            <person name="Freeman R.M."/>
            <person name="Gunawardena J."/>
            <person name="Chu W."/>
            <person name="Stover N.A."/>
            <person name="Gregory B.D."/>
            <person name="Nowacki M."/>
            <person name="Derisi J."/>
            <person name="Roy S.W."/>
            <person name="Marshall W.F."/>
            <person name="Sood P."/>
        </authorList>
    </citation>
    <scope>NUCLEOTIDE SEQUENCE [LARGE SCALE GENOMIC DNA]</scope>
    <source>
        <strain evidence="1">WM001</strain>
    </source>
</reference>
<evidence type="ECO:0000313" key="1">
    <source>
        <dbReference type="EMBL" id="OMJ94008.1"/>
    </source>
</evidence>
<dbReference type="AlphaFoldDB" id="A0A1R2CYE3"/>